<evidence type="ECO:0000259" key="1">
    <source>
        <dbReference type="Pfam" id="PF00239"/>
    </source>
</evidence>
<dbReference type="EMBL" id="BAAAUG010000013">
    <property type="protein sequence ID" value="GAA3085155.1"/>
    <property type="molecule type" value="Genomic_DNA"/>
</dbReference>
<name>A0ABP6M9H0_9ACTN</name>
<dbReference type="InterPro" id="IPR036162">
    <property type="entry name" value="Resolvase-like_N_sf"/>
</dbReference>
<dbReference type="RefSeq" id="WP_344518748.1">
    <property type="nucleotide sequence ID" value="NZ_BAAAUG010000013.1"/>
</dbReference>
<accession>A0ABP6M9H0</accession>
<reference evidence="3" key="1">
    <citation type="journal article" date="2019" name="Int. J. Syst. Evol. Microbiol.">
        <title>The Global Catalogue of Microorganisms (GCM) 10K type strain sequencing project: providing services to taxonomists for standard genome sequencing and annotation.</title>
        <authorList>
            <consortium name="The Broad Institute Genomics Platform"/>
            <consortium name="The Broad Institute Genome Sequencing Center for Infectious Disease"/>
            <person name="Wu L."/>
            <person name="Ma J."/>
        </authorList>
    </citation>
    <scope>NUCLEOTIDE SEQUENCE [LARGE SCALE GENOMIC DNA]</scope>
    <source>
        <strain evidence="3">JCM 9092</strain>
    </source>
</reference>
<feature type="domain" description="Resolvase/invertase-type recombinase catalytic" evidence="1">
    <location>
        <begin position="5"/>
        <end position="79"/>
    </location>
</feature>
<dbReference type="Gene3D" id="3.40.50.1390">
    <property type="entry name" value="Resolvase, N-terminal catalytic domain"/>
    <property type="match status" value="1"/>
</dbReference>
<organism evidence="2 3">
    <name type="scientific">Streptomyces rectiviolaceus</name>
    <dbReference type="NCBI Taxonomy" id="332591"/>
    <lineage>
        <taxon>Bacteria</taxon>
        <taxon>Bacillati</taxon>
        <taxon>Actinomycetota</taxon>
        <taxon>Actinomycetes</taxon>
        <taxon>Kitasatosporales</taxon>
        <taxon>Streptomycetaceae</taxon>
        <taxon>Streptomyces</taxon>
    </lineage>
</organism>
<dbReference type="InterPro" id="IPR006119">
    <property type="entry name" value="Resolv_N"/>
</dbReference>
<evidence type="ECO:0000313" key="2">
    <source>
        <dbReference type="EMBL" id="GAA3085155.1"/>
    </source>
</evidence>
<dbReference type="Proteomes" id="UP001501637">
    <property type="component" value="Unassembled WGS sequence"/>
</dbReference>
<dbReference type="Pfam" id="PF00239">
    <property type="entry name" value="Resolvase"/>
    <property type="match status" value="1"/>
</dbReference>
<evidence type="ECO:0000313" key="3">
    <source>
        <dbReference type="Proteomes" id="UP001501637"/>
    </source>
</evidence>
<comment type="caution">
    <text evidence="2">The sequence shown here is derived from an EMBL/GenBank/DDBJ whole genome shotgun (WGS) entry which is preliminary data.</text>
</comment>
<protein>
    <recommendedName>
        <fullName evidence="1">Resolvase/invertase-type recombinase catalytic domain-containing protein</fullName>
    </recommendedName>
</protein>
<gene>
    <name evidence="2" type="ORF">GCM10010449_06150</name>
</gene>
<sequence>MGRAAEAGGSRVFSEKISTRATKWPELEAVVKLAGEIRSSGAAVTLVVHEHKRLGRGIELAMLAEELKASAVGLEFLTGELPES</sequence>
<proteinExistence type="predicted"/>
<keyword evidence="3" id="KW-1185">Reference proteome</keyword>